<dbReference type="Gene3D" id="3.30.200.20">
    <property type="entry name" value="Phosphorylase Kinase, domain 1"/>
    <property type="match status" value="1"/>
</dbReference>
<keyword evidence="12" id="KW-0175">Coiled coil</keyword>
<evidence type="ECO:0000256" key="10">
    <source>
        <dbReference type="ARBA" id="ARBA00048367"/>
    </source>
</evidence>
<evidence type="ECO:0000256" key="2">
    <source>
        <dbReference type="ARBA" id="ARBA00012425"/>
    </source>
</evidence>
<dbReference type="InterPro" id="IPR050108">
    <property type="entry name" value="CDK"/>
</dbReference>
<accession>K1WD39</accession>
<evidence type="ECO:0000313" key="15">
    <source>
        <dbReference type="Proteomes" id="UP000006757"/>
    </source>
</evidence>
<keyword evidence="15" id="KW-1185">Reference proteome</keyword>
<evidence type="ECO:0000256" key="1">
    <source>
        <dbReference type="ARBA" id="ARBA00006485"/>
    </source>
</evidence>
<dbReference type="EC" id="2.7.11.22" evidence="2"/>
<dbReference type="EMBL" id="AMBO01000368">
    <property type="protein sequence ID" value="EKC99568.1"/>
    <property type="molecule type" value="Genomic_DNA"/>
</dbReference>
<comment type="caution">
    <text evidence="14">The sequence shown here is derived from an EMBL/GenBank/DDBJ whole genome shotgun (WGS) entry which is preliminary data.</text>
</comment>
<evidence type="ECO:0000256" key="7">
    <source>
        <dbReference type="ARBA" id="ARBA00022840"/>
    </source>
</evidence>
<keyword evidence="4" id="KW-0808">Transferase</keyword>
<name>K1WD39_TRIAC</name>
<evidence type="ECO:0000256" key="4">
    <source>
        <dbReference type="ARBA" id="ARBA00022679"/>
    </source>
</evidence>
<feature type="binding site" evidence="11">
    <location>
        <position position="54"/>
    </location>
    <ligand>
        <name>ATP</name>
        <dbReference type="ChEBI" id="CHEBI:30616"/>
    </ligand>
</feature>
<keyword evidence="3" id="KW-0723">Serine/threonine-protein kinase</keyword>
<evidence type="ECO:0000256" key="5">
    <source>
        <dbReference type="ARBA" id="ARBA00022741"/>
    </source>
</evidence>
<dbReference type="eggNOG" id="KOG0594">
    <property type="taxonomic scope" value="Eukaryota"/>
</dbReference>
<dbReference type="PROSITE" id="PS50011">
    <property type="entry name" value="PROTEIN_KINASE_DOM"/>
    <property type="match status" value="1"/>
</dbReference>
<evidence type="ECO:0000259" key="13">
    <source>
        <dbReference type="PROSITE" id="PS50011"/>
    </source>
</evidence>
<dbReference type="STRING" id="1220162.K1WD39"/>
<dbReference type="PANTHER" id="PTHR24056:SF46">
    <property type="entry name" value="CYCLIN-DEPENDENT KINASE 5"/>
    <property type="match status" value="1"/>
</dbReference>
<dbReference type="GO" id="GO:0004693">
    <property type="term" value="F:cyclin-dependent protein serine/threonine kinase activity"/>
    <property type="evidence" value="ECO:0007669"/>
    <property type="project" value="UniProtKB-EC"/>
</dbReference>
<dbReference type="FunFam" id="3.30.200.20:FF:000062">
    <property type="entry name" value="PHO system negative regulator"/>
    <property type="match status" value="1"/>
</dbReference>
<dbReference type="PROSITE" id="PS00107">
    <property type="entry name" value="PROTEIN_KINASE_ATP"/>
    <property type="match status" value="1"/>
</dbReference>
<dbReference type="HOGENOM" id="CLU_000288_181_6_1"/>
<dbReference type="GO" id="GO:0005634">
    <property type="term" value="C:nucleus"/>
    <property type="evidence" value="ECO:0007669"/>
    <property type="project" value="TreeGrafter"/>
</dbReference>
<evidence type="ECO:0000256" key="11">
    <source>
        <dbReference type="PROSITE-ProRule" id="PRU10141"/>
    </source>
</evidence>
<dbReference type="FunFam" id="1.10.510.10:FF:000624">
    <property type="entry name" value="Mitogen-activated protein kinase"/>
    <property type="match status" value="1"/>
</dbReference>
<dbReference type="InterPro" id="IPR011009">
    <property type="entry name" value="Kinase-like_dom_sf"/>
</dbReference>
<keyword evidence="5 11" id="KW-0547">Nucleotide-binding</keyword>
<comment type="similarity">
    <text evidence="1">Belongs to the protein kinase superfamily. CMGC Ser/Thr protein kinase family. CDC2/CDKX subfamily.</text>
</comment>
<dbReference type="InParanoid" id="K1WD39"/>
<protein>
    <recommendedName>
        <fullName evidence="2">cyclin-dependent kinase</fullName>
        <ecNumber evidence="2">2.7.11.22</ecNumber>
    </recommendedName>
    <alternativeName>
        <fullName evidence="8">Serine/threonine-protein kinase PHO85</fullName>
    </alternativeName>
</protein>
<dbReference type="InterPro" id="IPR000719">
    <property type="entry name" value="Prot_kinase_dom"/>
</dbReference>
<evidence type="ECO:0000256" key="9">
    <source>
        <dbReference type="ARBA" id="ARBA00047811"/>
    </source>
</evidence>
<evidence type="ECO:0000256" key="8">
    <source>
        <dbReference type="ARBA" id="ARBA00041795"/>
    </source>
</evidence>
<evidence type="ECO:0000313" key="14">
    <source>
        <dbReference type="EMBL" id="EKC99568.1"/>
    </source>
</evidence>
<evidence type="ECO:0000256" key="3">
    <source>
        <dbReference type="ARBA" id="ARBA00022527"/>
    </source>
</evidence>
<dbReference type="Pfam" id="PF00069">
    <property type="entry name" value="Pkinase"/>
    <property type="match status" value="1"/>
</dbReference>
<dbReference type="AlphaFoldDB" id="K1WD39"/>
<organism evidence="14 15">
    <name type="scientific">Trichosporon asahii var. asahii (strain CBS 8904)</name>
    <name type="common">Yeast</name>
    <dbReference type="NCBI Taxonomy" id="1220162"/>
    <lineage>
        <taxon>Eukaryota</taxon>
        <taxon>Fungi</taxon>
        <taxon>Dikarya</taxon>
        <taxon>Basidiomycota</taxon>
        <taxon>Agaricomycotina</taxon>
        <taxon>Tremellomycetes</taxon>
        <taxon>Trichosporonales</taxon>
        <taxon>Trichosporonaceae</taxon>
        <taxon>Trichosporon</taxon>
    </lineage>
</organism>
<comment type="catalytic activity">
    <reaction evidence="10">
        <text>L-seryl-[protein] + ATP = O-phospho-L-seryl-[protein] + ADP + H(+)</text>
        <dbReference type="Rhea" id="RHEA:17989"/>
        <dbReference type="Rhea" id="RHEA-COMP:9863"/>
        <dbReference type="Rhea" id="RHEA-COMP:11604"/>
        <dbReference type="ChEBI" id="CHEBI:15378"/>
        <dbReference type="ChEBI" id="CHEBI:29999"/>
        <dbReference type="ChEBI" id="CHEBI:30616"/>
        <dbReference type="ChEBI" id="CHEBI:83421"/>
        <dbReference type="ChEBI" id="CHEBI:456216"/>
        <dbReference type="EC" id="2.7.11.22"/>
    </reaction>
</comment>
<dbReference type="InterPro" id="IPR017441">
    <property type="entry name" value="Protein_kinase_ATP_BS"/>
</dbReference>
<reference evidence="14 15" key="1">
    <citation type="journal article" date="2012" name="Eukaryot. Cell">
        <title>Genome sequence of the Trichosporon asahii environmental strain CBS 8904.</title>
        <authorList>
            <person name="Yang R.Y."/>
            <person name="Li H.T."/>
            <person name="Zhu H."/>
            <person name="Zhou G.P."/>
            <person name="Wang M."/>
            <person name="Wang L."/>
        </authorList>
    </citation>
    <scope>NUCLEOTIDE SEQUENCE [LARGE SCALE GENOMIC DNA]</scope>
    <source>
        <strain evidence="14 15">CBS 8904</strain>
    </source>
</reference>
<evidence type="ECO:0000256" key="6">
    <source>
        <dbReference type="ARBA" id="ARBA00022777"/>
    </source>
</evidence>
<dbReference type="OMA" id="ASHCYSQ"/>
<dbReference type="Gene3D" id="1.10.510.10">
    <property type="entry name" value="Transferase(Phosphotransferase) domain 1"/>
    <property type="match status" value="1"/>
</dbReference>
<sequence length="445" mass="49163">MRRIPWSLFRPYGPVFGAPLMHWNYVQLEKLGEGTYATVYKGRSRTTSEIVALKEIHLDAEEGTPSTAIREISLMKELKHVNIVRLHDVIHTESKLVLIFEYCEQDLKRYMDTHGDRGALPLNTVKHFTYQLLNPQNLLINRRGELKIGDFGLARAFGVPVNTFSNEVVTLWYRAPDVLLGSRTYSTSIDIWSVGCIFAEMITGYPLFRGRDNNDQLVQIMKIVGTPSDATLQQIKMNSPEIQIKQPLSKHPKQPLHAIVPKAPRDAINLLEHLLQFEPNRRYDANEALAHPYFTAGPISPAVPPGVASGAASLALPPRVAARASQASAAVQAQQAQAALQAQQAAANQAAQAQAAAAQAAAQQAHAQAQMAQQTYNMMVQQHQSGQGQQAGPYYDPMQAQAQAHAAVQAQQAHAAALQQHAQYAQQQVHQAQQQGHYMNPDGRY</sequence>
<keyword evidence="6 14" id="KW-0418">Kinase</keyword>
<dbReference type="GO" id="GO:0005737">
    <property type="term" value="C:cytoplasm"/>
    <property type="evidence" value="ECO:0007669"/>
    <property type="project" value="TreeGrafter"/>
</dbReference>
<dbReference type="PANTHER" id="PTHR24056">
    <property type="entry name" value="CELL DIVISION PROTEIN KINASE"/>
    <property type="match status" value="1"/>
</dbReference>
<dbReference type="Proteomes" id="UP000006757">
    <property type="component" value="Unassembled WGS sequence"/>
</dbReference>
<dbReference type="OrthoDB" id="1732493at2759"/>
<proteinExistence type="inferred from homology"/>
<dbReference type="FunCoup" id="K1WD39">
    <property type="interactions" value="211"/>
</dbReference>
<dbReference type="SUPFAM" id="SSF56112">
    <property type="entry name" value="Protein kinase-like (PK-like)"/>
    <property type="match status" value="1"/>
</dbReference>
<feature type="domain" description="Protein kinase" evidence="13">
    <location>
        <begin position="25"/>
        <end position="294"/>
    </location>
</feature>
<evidence type="ECO:0000256" key="12">
    <source>
        <dbReference type="SAM" id="Coils"/>
    </source>
</evidence>
<feature type="coiled-coil region" evidence="12">
    <location>
        <begin position="333"/>
        <end position="368"/>
    </location>
</feature>
<comment type="catalytic activity">
    <reaction evidence="9">
        <text>L-threonyl-[protein] + ATP = O-phospho-L-threonyl-[protein] + ADP + H(+)</text>
        <dbReference type="Rhea" id="RHEA:46608"/>
        <dbReference type="Rhea" id="RHEA-COMP:11060"/>
        <dbReference type="Rhea" id="RHEA-COMP:11605"/>
        <dbReference type="ChEBI" id="CHEBI:15378"/>
        <dbReference type="ChEBI" id="CHEBI:30013"/>
        <dbReference type="ChEBI" id="CHEBI:30616"/>
        <dbReference type="ChEBI" id="CHEBI:61977"/>
        <dbReference type="ChEBI" id="CHEBI:456216"/>
        <dbReference type="EC" id="2.7.11.22"/>
    </reaction>
</comment>
<keyword evidence="7 11" id="KW-0067">ATP-binding</keyword>
<dbReference type="GO" id="GO:0005524">
    <property type="term" value="F:ATP binding"/>
    <property type="evidence" value="ECO:0007669"/>
    <property type="project" value="UniProtKB-UniRule"/>
</dbReference>
<gene>
    <name evidence="14" type="ORF">A1Q2_06104</name>
</gene>